<dbReference type="Proteomes" id="UP001552502">
    <property type="component" value="Unassembled WGS sequence"/>
</dbReference>
<sequence length="77" mass="8441">MHAKGLLITFSLIALSIAAYSFISGNRDIMPYLFIFLGLMVFTIGIAELKKDRKSSGIFAFIAGAGALFLSFSELFR</sequence>
<gene>
    <name evidence="2" type="ORF">MRBLBA1_000015</name>
</gene>
<evidence type="ECO:0000313" key="2">
    <source>
        <dbReference type="EMBL" id="MEV4909409.1"/>
    </source>
</evidence>
<organism evidence="2 3">
    <name type="scientific">Bacillus proteolyticus</name>
    <dbReference type="NCBI Taxonomy" id="2026192"/>
    <lineage>
        <taxon>Bacteria</taxon>
        <taxon>Bacillati</taxon>
        <taxon>Bacillota</taxon>
        <taxon>Bacilli</taxon>
        <taxon>Bacillales</taxon>
        <taxon>Bacillaceae</taxon>
        <taxon>Bacillus</taxon>
        <taxon>Bacillus cereus group</taxon>
    </lineage>
</organism>
<dbReference type="EMBL" id="JBEGIE010000001">
    <property type="protein sequence ID" value="MEV4909409.1"/>
    <property type="molecule type" value="Genomic_DNA"/>
</dbReference>
<reference evidence="2 3" key="1">
    <citation type="journal article" date="2023" name="Proc. Natl. Acad. Sci. U.S.A.">
        <title>Bacterial tolerance to host-exuded specialized metabolites structures the maize root microbiome.</title>
        <authorList>
            <person name="Thoenen L."/>
            <person name="Giroud C."/>
            <person name="Kreuzer M."/>
            <person name="Waelchli J."/>
            <person name="Gfeller V."/>
            <person name="Deslandes-Herold G."/>
            <person name="Mateo P."/>
            <person name="Robert C.A.M."/>
            <person name="Ahrens C.H."/>
            <person name="Rubio-Somoza I."/>
            <person name="Bruggmann R."/>
            <person name="Erb M."/>
            <person name="Schlaeppi K."/>
        </authorList>
    </citation>
    <scope>NUCLEOTIDE SEQUENCE [LARGE SCALE GENOMIC DNA]</scope>
    <source>
        <strain evidence="2 3">LBA1-1-1.1</strain>
    </source>
</reference>
<proteinExistence type="predicted"/>
<feature type="transmembrane region" description="Helical" evidence="1">
    <location>
        <begin position="58"/>
        <end position="76"/>
    </location>
</feature>
<keyword evidence="1" id="KW-0472">Membrane</keyword>
<keyword evidence="1" id="KW-1133">Transmembrane helix</keyword>
<evidence type="ECO:0000313" key="3">
    <source>
        <dbReference type="Proteomes" id="UP001552502"/>
    </source>
</evidence>
<accession>A0ABV3I522</accession>
<evidence type="ECO:0000256" key="1">
    <source>
        <dbReference type="SAM" id="Phobius"/>
    </source>
</evidence>
<comment type="caution">
    <text evidence="2">The sequence shown here is derived from an EMBL/GenBank/DDBJ whole genome shotgun (WGS) entry which is preliminary data.</text>
</comment>
<protein>
    <submittedName>
        <fullName evidence="2">YczI family protein</fullName>
    </submittedName>
</protein>
<keyword evidence="1" id="KW-0812">Transmembrane</keyword>
<feature type="transmembrane region" description="Helical" evidence="1">
    <location>
        <begin position="29"/>
        <end position="46"/>
    </location>
</feature>
<dbReference type="RefSeq" id="WP_199638471.1">
    <property type="nucleotide sequence ID" value="NZ_JBEGIE010000001.1"/>
</dbReference>
<keyword evidence="3" id="KW-1185">Reference proteome</keyword>
<name>A0ABV3I522_9BACI</name>
<dbReference type="Pfam" id="PF13129">
    <property type="entry name" value="DUF3953"/>
    <property type="match status" value="1"/>
</dbReference>
<dbReference type="InterPro" id="IPR025018">
    <property type="entry name" value="DUF3953"/>
</dbReference>